<organism evidence="1 2">
    <name type="scientific">Anopheles christyi</name>
    <dbReference type="NCBI Taxonomy" id="43041"/>
    <lineage>
        <taxon>Eukaryota</taxon>
        <taxon>Metazoa</taxon>
        <taxon>Ecdysozoa</taxon>
        <taxon>Arthropoda</taxon>
        <taxon>Hexapoda</taxon>
        <taxon>Insecta</taxon>
        <taxon>Pterygota</taxon>
        <taxon>Neoptera</taxon>
        <taxon>Endopterygota</taxon>
        <taxon>Diptera</taxon>
        <taxon>Nematocera</taxon>
        <taxon>Culicoidea</taxon>
        <taxon>Culicidae</taxon>
        <taxon>Anophelinae</taxon>
        <taxon>Anopheles</taxon>
    </lineage>
</organism>
<keyword evidence="2" id="KW-1185">Reference proteome</keyword>
<evidence type="ECO:0000313" key="1">
    <source>
        <dbReference type="EnsemblMetazoa" id="ACHR014452-PA"/>
    </source>
</evidence>
<reference evidence="1" key="2">
    <citation type="submission" date="2020-05" db="UniProtKB">
        <authorList>
            <consortium name="EnsemblMetazoa"/>
        </authorList>
    </citation>
    <scope>IDENTIFICATION</scope>
    <source>
        <strain evidence="1">ACHKN1017</strain>
    </source>
</reference>
<accession>A0A182KJ50</accession>
<sequence length="170" mass="18876">MIAAHRFTHQHPEVASPRQLQHTLDAARRPAILAQQLEVSRVRLGYEHLRANVGVFATLLDFDRLRQYLVLAARVQKQGRALQRRIGQCRYAQAVVLTLDDLTDRGQLALGKVPQVGGRCVRRKPGRCQNDLPIGGGHTGGRRGVAHAYRHAARLVQPLAVNLLVVVIDV</sequence>
<dbReference type="AlphaFoldDB" id="A0A182KJ50"/>
<proteinExistence type="predicted"/>
<dbReference type="Proteomes" id="UP000075881">
    <property type="component" value="Unassembled WGS sequence"/>
</dbReference>
<name>A0A182KJ50_9DIPT</name>
<dbReference type="EnsemblMetazoa" id="ACHR014452-RA">
    <property type="protein sequence ID" value="ACHR014452-PA"/>
    <property type="gene ID" value="ACHR014452"/>
</dbReference>
<protein>
    <submittedName>
        <fullName evidence="1">Uncharacterized protein</fullName>
    </submittedName>
</protein>
<dbReference type="VEuPathDB" id="VectorBase:ACHR014452"/>
<evidence type="ECO:0000313" key="2">
    <source>
        <dbReference type="Proteomes" id="UP000075881"/>
    </source>
</evidence>
<reference evidence="2" key="1">
    <citation type="submission" date="2013-03" db="EMBL/GenBank/DDBJ databases">
        <title>The Genome Sequence of Anopheles christyi ACHKN1017.</title>
        <authorList>
            <consortium name="The Broad Institute Genomics Platform"/>
            <person name="Neafsey D.E."/>
            <person name="Besansky N."/>
            <person name="Walker B."/>
            <person name="Young S.K."/>
            <person name="Zeng Q."/>
            <person name="Gargeya S."/>
            <person name="Fitzgerald M."/>
            <person name="Haas B."/>
            <person name="Abouelleil A."/>
            <person name="Allen A.W."/>
            <person name="Alvarado L."/>
            <person name="Arachchi H.M."/>
            <person name="Berlin A.M."/>
            <person name="Chapman S.B."/>
            <person name="Gainer-Dewar J."/>
            <person name="Goldberg J."/>
            <person name="Griggs A."/>
            <person name="Gujja S."/>
            <person name="Hansen M."/>
            <person name="Howarth C."/>
            <person name="Imamovic A."/>
            <person name="Ireland A."/>
            <person name="Larimer J."/>
            <person name="McCowan C."/>
            <person name="Murphy C."/>
            <person name="Pearson M."/>
            <person name="Poon T.W."/>
            <person name="Priest M."/>
            <person name="Roberts A."/>
            <person name="Saif S."/>
            <person name="Shea T."/>
            <person name="Sisk P."/>
            <person name="Sykes S."/>
            <person name="Wortman J."/>
            <person name="Nusbaum C."/>
            <person name="Birren B."/>
        </authorList>
    </citation>
    <scope>NUCLEOTIDE SEQUENCE [LARGE SCALE GENOMIC DNA]</scope>
    <source>
        <strain evidence="2">ACHKN1017</strain>
    </source>
</reference>